<keyword evidence="2" id="KW-1185">Reference proteome</keyword>
<evidence type="ECO:0000313" key="2">
    <source>
        <dbReference type="Proteomes" id="UP000295722"/>
    </source>
</evidence>
<evidence type="ECO:0000313" key="1">
    <source>
        <dbReference type="EMBL" id="TDG25972.1"/>
    </source>
</evidence>
<reference evidence="1 2" key="1">
    <citation type="submission" date="2019-03" db="EMBL/GenBank/DDBJ databases">
        <title>Paraburkholderia sp. 4M-K11, isolated from subtropical forest soil.</title>
        <authorList>
            <person name="Gao Z.-H."/>
            <person name="Qiu L.-H."/>
        </authorList>
    </citation>
    <scope>NUCLEOTIDE SEQUENCE [LARGE SCALE GENOMIC DNA]</scope>
    <source>
        <strain evidence="1 2">4M-K11</strain>
    </source>
</reference>
<comment type="caution">
    <text evidence="1">The sequence shown here is derived from an EMBL/GenBank/DDBJ whole genome shotgun (WGS) entry which is preliminary data.</text>
</comment>
<proteinExistence type="predicted"/>
<organism evidence="1 2">
    <name type="scientific">Paraburkholderia silviterrae</name>
    <dbReference type="NCBI Taxonomy" id="2528715"/>
    <lineage>
        <taxon>Bacteria</taxon>
        <taxon>Pseudomonadati</taxon>
        <taxon>Pseudomonadota</taxon>
        <taxon>Betaproteobacteria</taxon>
        <taxon>Burkholderiales</taxon>
        <taxon>Burkholderiaceae</taxon>
        <taxon>Paraburkholderia</taxon>
    </lineage>
</organism>
<sequence>MDILELAIASGLQVTLDGRIGMQEYKSVYGSLQALLRFADAVMCTTPTVANRPGMTEPEGQSG</sequence>
<dbReference type="AlphaFoldDB" id="A0A4R5MFI2"/>
<gene>
    <name evidence="1" type="ORF">EYW47_00995</name>
</gene>
<name>A0A4R5MFI2_9BURK</name>
<dbReference type="RefSeq" id="WP_133193024.1">
    <property type="nucleotide sequence ID" value="NZ_JBHUCW010000015.1"/>
</dbReference>
<accession>A0A4R5MFI2</accession>
<dbReference type="EMBL" id="SMRP01000001">
    <property type="protein sequence ID" value="TDG25972.1"/>
    <property type="molecule type" value="Genomic_DNA"/>
</dbReference>
<dbReference type="OrthoDB" id="9134529at2"/>
<protein>
    <submittedName>
        <fullName evidence="1">Uncharacterized protein</fullName>
    </submittedName>
</protein>
<dbReference type="Proteomes" id="UP000295722">
    <property type="component" value="Unassembled WGS sequence"/>
</dbReference>